<keyword evidence="3" id="KW-0732">Signal</keyword>
<proteinExistence type="inferred from homology"/>
<evidence type="ECO:0000256" key="4">
    <source>
        <dbReference type="RuleBase" id="RU003744"/>
    </source>
</evidence>
<dbReference type="PROSITE" id="PS01039">
    <property type="entry name" value="SBP_BACTERIAL_3"/>
    <property type="match status" value="1"/>
</dbReference>
<evidence type="ECO:0000256" key="1">
    <source>
        <dbReference type="ARBA" id="ARBA00004196"/>
    </source>
</evidence>
<dbReference type="SMART" id="SM00062">
    <property type="entry name" value="PBPb"/>
    <property type="match status" value="1"/>
</dbReference>
<organism evidence="6 7">
    <name type="scientific">Kandleria vitulina DSM 20405</name>
    <dbReference type="NCBI Taxonomy" id="1410657"/>
    <lineage>
        <taxon>Bacteria</taxon>
        <taxon>Bacillati</taxon>
        <taxon>Bacillota</taxon>
        <taxon>Erysipelotrichia</taxon>
        <taxon>Erysipelotrichales</taxon>
        <taxon>Coprobacillaceae</taxon>
        <taxon>Kandleria</taxon>
    </lineage>
</organism>
<dbReference type="InterPro" id="IPR001638">
    <property type="entry name" value="Solute-binding_3/MltF_N"/>
</dbReference>
<protein>
    <recommendedName>
        <fullName evidence="5">Solute-binding protein family 3/N-terminal domain-containing protein</fullName>
    </recommendedName>
</protein>
<evidence type="ECO:0000313" key="7">
    <source>
        <dbReference type="Proteomes" id="UP000051841"/>
    </source>
</evidence>
<evidence type="ECO:0000256" key="2">
    <source>
        <dbReference type="ARBA" id="ARBA00010333"/>
    </source>
</evidence>
<evidence type="ECO:0000256" key="3">
    <source>
        <dbReference type="ARBA" id="ARBA00022729"/>
    </source>
</evidence>
<dbReference type="PANTHER" id="PTHR35936:SF19">
    <property type="entry name" value="AMINO-ACID-BINDING PROTEIN YXEM-RELATED"/>
    <property type="match status" value="1"/>
</dbReference>
<accession>A0A0R2HB34</accession>
<comment type="subcellular location">
    <subcellularLocation>
        <location evidence="1">Cell envelope</location>
    </subcellularLocation>
</comment>
<dbReference type="RefSeq" id="WP_031589189.1">
    <property type="nucleotide sequence ID" value="NZ_JNKN01000013.1"/>
</dbReference>
<dbReference type="PROSITE" id="PS51257">
    <property type="entry name" value="PROKAR_LIPOPROTEIN"/>
    <property type="match status" value="1"/>
</dbReference>
<evidence type="ECO:0000313" key="6">
    <source>
        <dbReference type="EMBL" id="KRN50192.1"/>
    </source>
</evidence>
<gene>
    <name evidence="6" type="ORF">IV49_GL000321</name>
</gene>
<comment type="caution">
    <text evidence="6">The sequence shown here is derived from an EMBL/GenBank/DDBJ whole genome shotgun (WGS) entry which is preliminary data.</text>
</comment>
<feature type="domain" description="Solute-binding protein family 3/N-terminal" evidence="5">
    <location>
        <begin position="29"/>
        <end position="249"/>
    </location>
</feature>
<sequence length="255" mass="29357">MNTIKKILTAFLACALLCGCHSGKKTSGIIRIGIEKDYRPFSYSDGNKYVGYDVDIAKEIASRLGYKVEFVTKTADQLLKDLDNKKIDMLANQVEPDRETDKEVRYLYSTMYKCDYGVIVTNKGENNIKLFQDIRNRKTSGVKGTYWEYLDHFNGGLMTPVENSEEALNLVSNKKVVASVTDLMTYNDYKRRHPQSDVKIALMTSLIYDFSFLMRLDQTSLNNKVSRIIMKMDRDGTMSKISKKYFEEDISKNKR</sequence>
<dbReference type="SUPFAM" id="SSF53850">
    <property type="entry name" value="Periplasmic binding protein-like II"/>
    <property type="match status" value="1"/>
</dbReference>
<reference evidence="6 7" key="1">
    <citation type="journal article" date="2015" name="Genome Announc.">
        <title>Expanding the biotechnology potential of lactobacilli through comparative genomics of 213 strains and associated genera.</title>
        <authorList>
            <person name="Sun Z."/>
            <person name="Harris H.M."/>
            <person name="McCann A."/>
            <person name="Guo C."/>
            <person name="Argimon S."/>
            <person name="Zhang W."/>
            <person name="Yang X."/>
            <person name="Jeffery I.B."/>
            <person name="Cooney J.C."/>
            <person name="Kagawa T.F."/>
            <person name="Liu W."/>
            <person name="Song Y."/>
            <person name="Salvetti E."/>
            <person name="Wrobel A."/>
            <person name="Rasinkangas P."/>
            <person name="Parkhill J."/>
            <person name="Rea M.C."/>
            <person name="O'Sullivan O."/>
            <person name="Ritari J."/>
            <person name="Douillard F.P."/>
            <person name="Paul Ross R."/>
            <person name="Yang R."/>
            <person name="Briner A.E."/>
            <person name="Felis G.E."/>
            <person name="de Vos W.M."/>
            <person name="Barrangou R."/>
            <person name="Klaenhammer T.R."/>
            <person name="Caufield P.W."/>
            <person name="Cui Y."/>
            <person name="Zhang H."/>
            <person name="O'Toole P.W."/>
        </authorList>
    </citation>
    <scope>NUCLEOTIDE SEQUENCE [LARGE SCALE GENOMIC DNA]</scope>
    <source>
        <strain evidence="6 7">DSM 20405</strain>
    </source>
</reference>
<comment type="similarity">
    <text evidence="2 4">Belongs to the bacterial solute-binding protein 3 family.</text>
</comment>
<dbReference type="Proteomes" id="UP000051841">
    <property type="component" value="Unassembled WGS sequence"/>
</dbReference>
<dbReference type="Pfam" id="PF00497">
    <property type="entry name" value="SBP_bac_3"/>
    <property type="match status" value="1"/>
</dbReference>
<dbReference type="PATRIC" id="fig|1410657.5.peg.342"/>
<dbReference type="AlphaFoldDB" id="A0A0R2HB34"/>
<dbReference type="InterPro" id="IPR018313">
    <property type="entry name" value="SBP_3_CS"/>
</dbReference>
<dbReference type="GO" id="GO:0030313">
    <property type="term" value="C:cell envelope"/>
    <property type="evidence" value="ECO:0007669"/>
    <property type="project" value="UniProtKB-SubCell"/>
</dbReference>
<dbReference type="EMBL" id="JQBL01000012">
    <property type="protein sequence ID" value="KRN50192.1"/>
    <property type="molecule type" value="Genomic_DNA"/>
</dbReference>
<dbReference type="Gene3D" id="3.40.190.10">
    <property type="entry name" value="Periplasmic binding protein-like II"/>
    <property type="match status" value="2"/>
</dbReference>
<dbReference type="PANTHER" id="PTHR35936">
    <property type="entry name" value="MEMBRANE-BOUND LYTIC MUREIN TRANSGLYCOSYLASE F"/>
    <property type="match status" value="1"/>
</dbReference>
<keyword evidence="7" id="KW-1185">Reference proteome</keyword>
<evidence type="ECO:0000259" key="5">
    <source>
        <dbReference type="SMART" id="SM00062"/>
    </source>
</evidence>
<name>A0A0R2HB34_9FIRM</name>